<dbReference type="HOGENOM" id="CLU_1643113_0_0_1"/>
<proteinExistence type="predicted"/>
<evidence type="ECO:0000313" key="4">
    <source>
        <dbReference type="Proteomes" id="UP000007875"/>
    </source>
</evidence>
<evidence type="ECO:0000313" key="3">
    <source>
        <dbReference type="Ensembl" id="ENSCSAVP00000016159.1"/>
    </source>
</evidence>
<dbReference type="Proteomes" id="UP000007875">
    <property type="component" value="Unassembled WGS sequence"/>
</dbReference>
<reference evidence="4" key="1">
    <citation type="submission" date="2003-08" db="EMBL/GenBank/DDBJ databases">
        <authorList>
            <person name="Birren B."/>
            <person name="Nusbaum C."/>
            <person name="Abebe A."/>
            <person name="Abouelleil A."/>
            <person name="Adekoya E."/>
            <person name="Ait-zahra M."/>
            <person name="Allen N."/>
            <person name="Allen T."/>
            <person name="An P."/>
            <person name="Anderson M."/>
            <person name="Anderson S."/>
            <person name="Arachchi H."/>
            <person name="Armbruster J."/>
            <person name="Bachantsang P."/>
            <person name="Baldwin J."/>
            <person name="Barry A."/>
            <person name="Bayul T."/>
            <person name="Blitshsteyn B."/>
            <person name="Bloom T."/>
            <person name="Blye J."/>
            <person name="Boguslavskiy L."/>
            <person name="Borowsky M."/>
            <person name="Boukhgalter B."/>
            <person name="Brunache A."/>
            <person name="Butler J."/>
            <person name="Calixte N."/>
            <person name="Calvo S."/>
            <person name="Camarata J."/>
            <person name="Campo K."/>
            <person name="Chang J."/>
            <person name="Cheshatsang Y."/>
            <person name="Citroen M."/>
            <person name="Collymore A."/>
            <person name="Considine T."/>
            <person name="Cook A."/>
            <person name="Cooke P."/>
            <person name="Corum B."/>
            <person name="Cuomo C."/>
            <person name="David R."/>
            <person name="Dawoe T."/>
            <person name="Degray S."/>
            <person name="Dodge S."/>
            <person name="Dooley K."/>
            <person name="Dorje P."/>
            <person name="Dorjee K."/>
            <person name="Dorris L."/>
            <person name="Duffey N."/>
            <person name="Dupes A."/>
            <person name="Elkins T."/>
            <person name="Engels R."/>
            <person name="Erickson J."/>
            <person name="Farina A."/>
            <person name="Faro S."/>
            <person name="Ferreira P."/>
            <person name="Fischer H."/>
            <person name="Fitzgerald M."/>
            <person name="Foley K."/>
            <person name="Gage D."/>
            <person name="Galagan J."/>
            <person name="Gearin G."/>
            <person name="Gnerre S."/>
            <person name="Gnirke A."/>
            <person name="Goyette A."/>
            <person name="Graham J."/>
            <person name="Grandbois E."/>
            <person name="Gyaltsen K."/>
            <person name="Hafez N."/>
            <person name="Hagopian D."/>
            <person name="Hagos B."/>
            <person name="Hall J."/>
            <person name="Hatcher B."/>
            <person name="Heller A."/>
            <person name="Higgins H."/>
            <person name="Honan T."/>
            <person name="Horn A."/>
            <person name="Houde N."/>
            <person name="Hughes L."/>
            <person name="Hulme W."/>
            <person name="Husby E."/>
            <person name="Iliev I."/>
            <person name="Jaffe D."/>
            <person name="Jones C."/>
            <person name="Kamal M."/>
            <person name="Kamat A."/>
            <person name="Kamvysselis M."/>
            <person name="Karlsson E."/>
            <person name="Kells C."/>
            <person name="Kieu A."/>
            <person name="Kisner P."/>
            <person name="Kodira C."/>
            <person name="Kulbokas E."/>
            <person name="Labutti K."/>
            <person name="Lama D."/>
            <person name="Landers T."/>
            <person name="Leger J."/>
            <person name="Levine S."/>
            <person name="Lewis D."/>
            <person name="Lewis T."/>
            <person name="Lindblad-toh K."/>
            <person name="Liu X."/>
            <person name="Lokyitsang T."/>
            <person name="Lokyitsang Y."/>
            <person name="Lucien O."/>
            <person name="Lui A."/>
            <person name="Ma L.J."/>
            <person name="Mabbitt R."/>
            <person name="Macdonald J."/>
            <person name="Maclean C."/>
            <person name="Major J."/>
            <person name="Manning J."/>
            <person name="Marabella R."/>
            <person name="Maru K."/>
            <person name="Matthews C."/>
            <person name="Mauceli E."/>
            <person name="Mccarthy M."/>
            <person name="Mcdonough S."/>
            <person name="Mcghee T."/>
            <person name="Meldrim J."/>
            <person name="Meneus L."/>
            <person name="Mesirov J."/>
            <person name="Mihalev A."/>
            <person name="Mihova T."/>
            <person name="Mikkelsen T."/>
            <person name="Mlenga V."/>
            <person name="Moru K."/>
            <person name="Mozes J."/>
            <person name="Mulrain L."/>
            <person name="Munson G."/>
            <person name="Naylor J."/>
            <person name="Newes C."/>
            <person name="Nguyen C."/>
            <person name="Nguyen N."/>
            <person name="Nguyen T."/>
            <person name="Nicol R."/>
            <person name="Nielsen C."/>
            <person name="Nizzari M."/>
            <person name="Norbu C."/>
            <person name="Norbu N."/>
            <person name="O'donnell P."/>
            <person name="Okoawo O."/>
            <person name="O'leary S."/>
            <person name="Omotosho B."/>
            <person name="O'neill K."/>
            <person name="Osman S."/>
            <person name="Parker S."/>
            <person name="Perrin D."/>
            <person name="Phunkhang P."/>
            <person name="Piqani B."/>
            <person name="Purcell S."/>
            <person name="Rachupka T."/>
            <person name="Ramasamy U."/>
            <person name="Rameau R."/>
            <person name="Ray V."/>
            <person name="Raymond C."/>
            <person name="Retta R."/>
            <person name="Richardson S."/>
            <person name="Rise C."/>
            <person name="Rodriguez J."/>
            <person name="Rogers J."/>
            <person name="Rogov P."/>
            <person name="Rutman M."/>
            <person name="Schupbach R."/>
            <person name="Seaman C."/>
            <person name="Settipalli S."/>
            <person name="Sharpe T."/>
            <person name="Sheridan J."/>
            <person name="Sherpa N."/>
            <person name="Shi J."/>
            <person name="Smirnov S."/>
            <person name="Smith C."/>
            <person name="Sougnez C."/>
            <person name="Spencer B."/>
            <person name="Stalker J."/>
            <person name="Stange-thomann N."/>
            <person name="Stavropoulos S."/>
            <person name="Stetson K."/>
            <person name="Stone C."/>
            <person name="Stone S."/>
            <person name="Stubbs M."/>
            <person name="Talamas J."/>
            <person name="Tchuinga P."/>
            <person name="Tenzing P."/>
            <person name="Tesfaye S."/>
            <person name="Theodore J."/>
            <person name="Thoulutsang Y."/>
            <person name="Topham K."/>
            <person name="Towey S."/>
            <person name="Tsamla T."/>
            <person name="Tsomo N."/>
            <person name="Vallee D."/>
            <person name="Vassiliev H."/>
            <person name="Venkataraman V."/>
            <person name="Vinson J."/>
            <person name="Vo A."/>
            <person name="Wade C."/>
            <person name="Wang S."/>
            <person name="Wangchuk T."/>
            <person name="Wangdi T."/>
            <person name="Whittaker C."/>
            <person name="Wilkinson J."/>
            <person name="Wu Y."/>
            <person name="Wyman D."/>
            <person name="Yadav S."/>
            <person name="Yang S."/>
            <person name="Yang X."/>
            <person name="Yeager S."/>
            <person name="Yee E."/>
            <person name="Young G."/>
            <person name="Zainoun J."/>
            <person name="Zembeck L."/>
            <person name="Zimmer A."/>
            <person name="Zody M."/>
            <person name="Lander E."/>
        </authorList>
    </citation>
    <scope>NUCLEOTIDE SEQUENCE [LARGE SCALE GENOMIC DNA]</scope>
</reference>
<keyword evidence="2" id="KW-0812">Transmembrane</keyword>
<reference evidence="3" key="3">
    <citation type="submission" date="2025-09" db="UniProtKB">
        <authorList>
            <consortium name="Ensembl"/>
        </authorList>
    </citation>
    <scope>IDENTIFICATION</scope>
</reference>
<keyword evidence="4" id="KW-1185">Reference proteome</keyword>
<reference evidence="3" key="2">
    <citation type="submission" date="2025-08" db="UniProtKB">
        <authorList>
            <consortium name="Ensembl"/>
        </authorList>
    </citation>
    <scope>IDENTIFICATION</scope>
</reference>
<keyword evidence="2" id="KW-1133">Transmembrane helix</keyword>
<name>H2ZEZ3_CIOSA</name>
<protein>
    <submittedName>
        <fullName evidence="3">Uncharacterized protein</fullName>
    </submittedName>
</protein>
<organism evidence="3 4">
    <name type="scientific">Ciona savignyi</name>
    <name type="common">Pacific transparent sea squirt</name>
    <dbReference type="NCBI Taxonomy" id="51511"/>
    <lineage>
        <taxon>Eukaryota</taxon>
        <taxon>Metazoa</taxon>
        <taxon>Chordata</taxon>
        <taxon>Tunicata</taxon>
        <taxon>Ascidiacea</taxon>
        <taxon>Phlebobranchia</taxon>
        <taxon>Cionidae</taxon>
        <taxon>Ciona</taxon>
    </lineage>
</organism>
<evidence type="ECO:0000256" key="2">
    <source>
        <dbReference type="SAM" id="Phobius"/>
    </source>
</evidence>
<sequence>MDSVNLTTHETNDSFVSVASSSRLTEIQSGTAENSECRLSQFSMKPTQTCPLGYSQLDLNCDDMWRTETESDSGNKCCGDISNIDVAQLTAKLDRLESTWENMRKKIKLHEDNIDEMQERLYLYEHGTPGTFFANVKYYIALIKCTVIPFVIIEVFYRVLF</sequence>
<keyword evidence="2" id="KW-0472">Membrane</keyword>
<evidence type="ECO:0000256" key="1">
    <source>
        <dbReference type="SAM" id="Coils"/>
    </source>
</evidence>
<dbReference type="AlphaFoldDB" id="H2ZEZ3"/>
<dbReference type="Ensembl" id="ENSCSAVT00000016340.1">
    <property type="protein sequence ID" value="ENSCSAVP00000016159.1"/>
    <property type="gene ID" value="ENSCSAVG00000009505.1"/>
</dbReference>
<dbReference type="GeneTree" id="ENSGT00390000017358"/>
<accession>H2ZEZ3</accession>
<dbReference type="OMA" id="NIDEMQE"/>
<feature type="transmembrane region" description="Helical" evidence="2">
    <location>
        <begin position="138"/>
        <end position="160"/>
    </location>
</feature>
<dbReference type="InParanoid" id="H2ZEZ3"/>
<keyword evidence="1" id="KW-0175">Coiled coil</keyword>
<feature type="coiled-coil region" evidence="1">
    <location>
        <begin position="86"/>
        <end position="120"/>
    </location>
</feature>